<dbReference type="SUPFAM" id="SSF52283">
    <property type="entry name" value="Formate/glycerate dehydrogenase catalytic domain-like"/>
    <property type="match status" value="1"/>
</dbReference>
<evidence type="ECO:0000313" key="7">
    <source>
        <dbReference type="EMBL" id="MBP3193513.1"/>
    </source>
</evidence>
<keyword evidence="3" id="KW-0520">NAD</keyword>
<evidence type="ECO:0000256" key="1">
    <source>
        <dbReference type="ARBA" id="ARBA00005854"/>
    </source>
</evidence>
<evidence type="ECO:0000256" key="3">
    <source>
        <dbReference type="ARBA" id="ARBA00023027"/>
    </source>
</evidence>
<dbReference type="GO" id="GO:0008720">
    <property type="term" value="F:D-lactate dehydrogenase (NAD+) activity"/>
    <property type="evidence" value="ECO:0007669"/>
    <property type="project" value="TreeGrafter"/>
</dbReference>
<protein>
    <submittedName>
        <fullName evidence="7">2-hydroxyacid dehydrogenase</fullName>
    </submittedName>
</protein>
<keyword evidence="8" id="KW-1185">Reference proteome</keyword>
<dbReference type="SUPFAM" id="SSF51735">
    <property type="entry name" value="NAD(P)-binding Rossmann-fold domains"/>
    <property type="match status" value="1"/>
</dbReference>
<dbReference type="RefSeq" id="WP_210512970.1">
    <property type="nucleotide sequence ID" value="NZ_JAFIDN010000011.1"/>
</dbReference>
<proteinExistence type="inferred from homology"/>
<dbReference type="AlphaFoldDB" id="A0A8J7S7Q1"/>
<comment type="caution">
    <text evidence="7">The sequence shown here is derived from an EMBL/GenBank/DDBJ whole genome shotgun (WGS) entry which is preliminary data.</text>
</comment>
<keyword evidence="2 4" id="KW-0560">Oxidoreductase</keyword>
<evidence type="ECO:0000259" key="6">
    <source>
        <dbReference type="Pfam" id="PF02826"/>
    </source>
</evidence>
<dbReference type="Pfam" id="PF02826">
    <property type="entry name" value="2-Hacid_dh_C"/>
    <property type="match status" value="1"/>
</dbReference>
<gene>
    <name evidence="7" type="ORF">NATSA_12630</name>
</gene>
<dbReference type="PROSITE" id="PS00671">
    <property type="entry name" value="D_2_HYDROXYACID_DH_3"/>
    <property type="match status" value="1"/>
</dbReference>
<dbReference type="InterPro" id="IPR029753">
    <property type="entry name" value="D-isomer_DH_CS"/>
</dbReference>
<feature type="domain" description="D-isomer specific 2-hydroxyacid dehydrogenase catalytic" evidence="5">
    <location>
        <begin position="5"/>
        <end position="328"/>
    </location>
</feature>
<dbReference type="PANTHER" id="PTHR43026:SF1">
    <property type="entry name" value="2-HYDROXYACID DEHYDROGENASE HOMOLOG 1-RELATED"/>
    <property type="match status" value="1"/>
</dbReference>
<dbReference type="GO" id="GO:0051287">
    <property type="term" value="F:NAD binding"/>
    <property type="evidence" value="ECO:0007669"/>
    <property type="project" value="InterPro"/>
</dbReference>
<comment type="similarity">
    <text evidence="1 4">Belongs to the D-isomer specific 2-hydroxyacid dehydrogenase family.</text>
</comment>
<name>A0A8J7S7Q1_9BACT</name>
<accession>A0A8J7S7Q1</accession>
<dbReference type="InterPro" id="IPR036291">
    <property type="entry name" value="NAD(P)-bd_dom_sf"/>
</dbReference>
<reference evidence="7" key="1">
    <citation type="submission" date="2021-02" db="EMBL/GenBank/DDBJ databases">
        <title>Natronogracilivirga saccharolytica gen. nov. sp. nov. a new anaerobic, haloalkiliphilic carbohydrate-fermenting bacterium from soda lake and proposing of Cyclonatronumiaceae fam. nov. in the phylum Balneolaeota.</title>
        <authorList>
            <person name="Zhilina T.N."/>
            <person name="Sorokin D.Y."/>
            <person name="Zavarzina D.G."/>
            <person name="Toshchakov S.V."/>
            <person name="Kublanov I.V."/>
        </authorList>
    </citation>
    <scope>NUCLEOTIDE SEQUENCE</scope>
    <source>
        <strain evidence="7">Z-1702</strain>
    </source>
</reference>
<evidence type="ECO:0000259" key="5">
    <source>
        <dbReference type="Pfam" id="PF00389"/>
    </source>
</evidence>
<dbReference type="Gene3D" id="3.40.50.720">
    <property type="entry name" value="NAD(P)-binding Rossmann-like Domain"/>
    <property type="match status" value="2"/>
</dbReference>
<dbReference type="InterPro" id="IPR029752">
    <property type="entry name" value="D-isomer_DH_CS1"/>
</dbReference>
<organism evidence="7 8">
    <name type="scientific">Natronogracilivirga saccharolytica</name>
    <dbReference type="NCBI Taxonomy" id="2812953"/>
    <lineage>
        <taxon>Bacteria</taxon>
        <taxon>Pseudomonadati</taxon>
        <taxon>Balneolota</taxon>
        <taxon>Balneolia</taxon>
        <taxon>Balneolales</taxon>
        <taxon>Cyclonatronaceae</taxon>
        <taxon>Natronogracilivirga</taxon>
    </lineage>
</organism>
<dbReference type="InterPro" id="IPR058205">
    <property type="entry name" value="D-LDH-like"/>
</dbReference>
<dbReference type="EMBL" id="JAFIDN010000011">
    <property type="protein sequence ID" value="MBP3193513.1"/>
    <property type="molecule type" value="Genomic_DNA"/>
</dbReference>
<dbReference type="InterPro" id="IPR006140">
    <property type="entry name" value="D-isomer_DH_NAD-bd"/>
</dbReference>
<evidence type="ECO:0000313" key="8">
    <source>
        <dbReference type="Proteomes" id="UP000673975"/>
    </source>
</evidence>
<evidence type="ECO:0000256" key="4">
    <source>
        <dbReference type="RuleBase" id="RU003719"/>
    </source>
</evidence>
<dbReference type="Pfam" id="PF00389">
    <property type="entry name" value="2-Hacid_dh"/>
    <property type="match status" value="1"/>
</dbReference>
<dbReference type="CDD" id="cd12183">
    <property type="entry name" value="LDH_like_2"/>
    <property type="match status" value="1"/>
</dbReference>
<dbReference type="PANTHER" id="PTHR43026">
    <property type="entry name" value="2-HYDROXYACID DEHYDROGENASE HOMOLOG 1-RELATED"/>
    <property type="match status" value="1"/>
</dbReference>
<dbReference type="InterPro" id="IPR006139">
    <property type="entry name" value="D-isomer_2_OHA_DH_cat_dom"/>
</dbReference>
<dbReference type="Proteomes" id="UP000673975">
    <property type="component" value="Unassembled WGS sequence"/>
</dbReference>
<dbReference type="PROSITE" id="PS00065">
    <property type="entry name" value="D_2_HYDROXYACID_DH_1"/>
    <property type="match status" value="1"/>
</dbReference>
<sequence>MKIAFFTAKSYDKYYFNQQLSGTSHEITYFEDALNTETAVLTRGFDAVCVFVNNQVDRETIELIAGYGVKAVALRSAGVNNIDLQAADDAGLHVFRVPAYSPEAVAEHTAALILTLNRKTHKAYNRVRENNFSLESLTGFNIHGKAVGVIGTGKIGVAFCRIMRGMGCTINAFDPWQNEEVIEMGGKYMELDELLANSNIISLHCPLMHETKHIIDKQAIDKMNNSPMLINTSRGALINTADVIEGLKEKKIGSLGIDVYEQEEHIFFQDLSEQVIEDDEIARLMAFPNVLITGHQAFLTKEALNEIAKTTLNNLSAFEAGEEVENRVRP</sequence>
<dbReference type="PROSITE" id="PS00670">
    <property type="entry name" value="D_2_HYDROXYACID_DH_2"/>
    <property type="match status" value="1"/>
</dbReference>
<feature type="domain" description="D-isomer specific 2-hydroxyacid dehydrogenase NAD-binding" evidence="6">
    <location>
        <begin position="111"/>
        <end position="297"/>
    </location>
</feature>
<evidence type="ECO:0000256" key="2">
    <source>
        <dbReference type="ARBA" id="ARBA00023002"/>
    </source>
</evidence>